<keyword evidence="10 16" id="KW-1133">Transmembrane helix</keyword>
<evidence type="ECO:0000256" key="7">
    <source>
        <dbReference type="ARBA" id="ARBA00022692"/>
    </source>
</evidence>
<dbReference type="GO" id="GO:0008137">
    <property type="term" value="F:NADH dehydrogenase (ubiquinone) activity"/>
    <property type="evidence" value="ECO:0007669"/>
    <property type="project" value="UniProtKB-UniRule"/>
</dbReference>
<protein>
    <recommendedName>
        <fullName evidence="4 16">NADH-ubiquinone oxidoreductase chain 4</fullName>
        <ecNumber evidence="3 16">7.1.1.2</ecNumber>
    </recommendedName>
</protein>
<evidence type="ECO:0000256" key="6">
    <source>
        <dbReference type="ARBA" id="ARBA00022660"/>
    </source>
</evidence>
<comment type="catalytic activity">
    <reaction evidence="15 16">
        <text>a ubiquinone + NADH + 5 H(+)(in) = a ubiquinol + NAD(+) + 4 H(+)(out)</text>
        <dbReference type="Rhea" id="RHEA:29091"/>
        <dbReference type="Rhea" id="RHEA-COMP:9565"/>
        <dbReference type="Rhea" id="RHEA-COMP:9566"/>
        <dbReference type="ChEBI" id="CHEBI:15378"/>
        <dbReference type="ChEBI" id="CHEBI:16389"/>
        <dbReference type="ChEBI" id="CHEBI:17976"/>
        <dbReference type="ChEBI" id="CHEBI:57540"/>
        <dbReference type="ChEBI" id="CHEBI:57945"/>
        <dbReference type="EC" id="7.1.1.2"/>
    </reaction>
</comment>
<sequence>MNQWFFSNLVGFFDLGLGGVYLALISLIYTLLVSYIYIQSNNNESSWSIILLLISCFMSIICFLSNNLVIFWLSYELSILPLLALIFLNSPYSERYLASWYLVGYLGLTSLPMLLIFFFIYLEMMNFNLVCLSGVNELYLVLLFLIFLTKVPYPPFHAWLPIVHAEASSLISMALSGYIMKLGLIGIFRFCWFSQNYFIFFVFIFICFCFSLGFFVNALNELDYKRWLAFLSLAHIQITGLGLLVCSTLNQNVIFLYSLGHGLSVLFLFYFFQVLSESGGTRNWLILCQFNNGFGFSIVFFLLGLLTASSFPVSLQFIVEVLLIEGVLKFNLLIIPFSIYLLFGGLLPLIFASFVIINNKYNTNVVSYNLLFFFMGFILLLLVFSGFIYLS</sequence>
<evidence type="ECO:0000259" key="17">
    <source>
        <dbReference type="Pfam" id="PF00361"/>
    </source>
</evidence>
<evidence type="ECO:0000256" key="13">
    <source>
        <dbReference type="ARBA" id="ARBA00023128"/>
    </source>
</evidence>
<evidence type="ECO:0000256" key="16">
    <source>
        <dbReference type="RuleBase" id="RU003297"/>
    </source>
</evidence>
<evidence type="ECO:0000256" key="11">
    <source>
        <dbReference type="ARBA" id="ARBA00023027"/>
    </source>
</evidence>
<keyword evidence="11 16" id="KW-0520">NAD</keyword>
<keyword evidence="5 16" id="KW-0813">Transport</keyword>
<evidence type="ECO:0000256" key="10">
    <source>
        <dbReference type="ARBA" id="ARBA00022989"/>
    </source>
</evidence>
<feature type="transmembrane region" description="Helical" evidence="16">
    <location>
        <begin position="253"/>
        <end position="273"/>
    </location>
</feature>
<feature type="transmembrane region" description="Helical" evidence="16">
    <location>
        <begin position="169"/>
        <end position="190"/>
    </location>
</feature>
<keyword evidence="13 16" id="KW-0496">Mitochondrion</keyword>
<dbReference type="InterPro" id="IPR001750">
    <property type="entry name" value="ND/Mrp_TM"/>
</dbReference>
<dbReference type="GO" id="GO:0031966">
    <property type="term" value="C:mitochondrial membrane"/>
    <property type="evidence" value="ECO:0007669"/>
    <property type="project" value="UniProtKB-SubCell"/>
</dbReference>
<evidence type="ECO:0000256" key="3">
    <source>
        <dbReference type="ARBA" id="ARBA00012944"/>
    </source>
</evidence>
<feature type="transmembrane region" description="Helical" evidence="16">
    <location>
        <begin position="98"/>
        <end position="122"/>
    </location>
</feature>
<evidence type="ECO:0000313" key="18">
    <source>
        <dbReference type="EMBL" id="AXR86359.1"/>
    </source>
</evidence>
<dbReference type="GO" id="GO:0015990">
    <property type="term" value="P:electron transport coupled proton transport"/>
    <property type="evidence" value="ECO:0007669"/>
    <property type="project" value="TreeGrafter"/>
</dbReference>
<dbReference type="GO" id="GO:0042773">
    <property type="term" value="P:ATP synthesis coupled electron transport"/>
    <property type="evidence" value="ECO:0007669"/>
    <property type="project" value="InterPro"/>
</dbReference>
<organism evidence="18">
    <name type="scientific">Lamellodiscus spari</name>
    <dbReference type="NCBI Taxonomy" id="330065"/>
    <lineage>
        <taxon>Eukaryota</taxon>
        <taxon>Metazoa</taxon>
        <taxon>Spiralia</taxon>
        <taxon>Lophotrochozoa</taxon>
        <taxon>Platyhelminthes</taxon>
        <taxon>Monogenea</taxon>
        <taxon>Monopisthocotylea</taxon>
        <taxon>Dactylogyridea</taxon>
        <taxon>Diplectanidae</taxon>
        <taxon>Lamellodiscus</taxon>
    </lineage>
</organism>
<dbReference type="EC" id="7.1.1.2" evidence="3 16"/>
<evidence type="ECO:0000256" key="14">
    <source>
        <dbReference type="ARBA" id="ARBA00023136"/>
    </source>
</evidence>
<evidence type="ECO:0000256" key="9">
    <source>
        <dbReference type="ARBA" id="ARBA00022982"/>
    </source>
</evidence>
<feature type="transmembrane region" description="Helical" evidence="16">
    <location>
        <begin position="197"/>
        <end position="215"/>
    </location>
</feature>
<proteinExistence type="inferred from homology"/>
<dbReference type="EMBL" id="MH328204">
    <property type="protein sequence ID" value="AXR86359.1"/>
    <property type="molecule type" value="Genomic_DNA"/>
</dbReference>
<keyword evidence="8" id="KW-1278">Translocase</keyword>
<keyword evidence="9 16" id="KW-0249">Electron transport</keyword>
<dbReference type="GO" id="GO:0048039">
    <property type="term" value="F:ubiquinone binding"/>
    <property type="evidence" value="ECO:0007669"/>
    <property type="project" value="TreeGrafter"/>
</dbReference>
<evidence type="ECO:0000256" key="2">
    <source>
        <dbReference type="ARBA" id="ARBA00009025"/>
    </source>
</evidence>
<evidence type="ECO:0000256" key="1">
    <source>
        <dbReference type="ARBA" id="ARBA00004225"/>
    </source>
</evidence>
<dbReference type="PANTHER" id="PTHR43507:SF20">
    <property type="entry name" value="NADH-UBIQUINONE OXIDOREDUCTASE CHAIN 4"/>
    <property type="match status" value="1"/>
</dbReference>
<keyword evidence="7 16" id="KW-0812">Transmembrane</keyword>
<comment type="function">
    <text evidence="16">Core subunit of the mitochondrial membrane respiratory chain NADH dehydrogenase (Complex I) which catalyzes electron transfer from NADH through the respiratory chain, using ubiquinone as an electron acceptor. Essential for the catalytic activity and assembly of complex I.</text>
</comment>
<keyword evidence="6 16" id="KW-0679">Respiratory chain</keyword>
<dbReference type="PANTHER" id="PTHR43507">
    <property type="entry name" value="NADH-UBIQUINONE OXIDOREDUCTASE CHAIN 4"/>
    <property type="match status" value="1"/>
</dbReference>
<keyword evidence="14 16" id="KW-0472">Membrane</keyword>
<geneLocation type="mitochondrion" evidence="18"/>
<accession>A0A346Q033</accession>
<dbReference type="PRINTS" id="PR01437">
    <property type="entry name" value="NUOXDRDTASE4"/>
</dbReference>
<dbReference type="AlphaFoldDB" id="A0A346Q033"/>
<comment type="subcellular location">
    <subcellularLocation>
        <location evidence="1 16">Mitochondrion membrane</location>
        <topology evidence="1 16">Multi-pass membrane protein</topology>
    </subcellularLocation>
</comment>
<feature type="transmembrane region" description="Helical" evidence="16">
    <location>
        <begin position="129"/>
        <end position="149"/>
    </location>
</feature>
<gene>
    <name evidence="18" type="primary">nad4</name>
</gene>
<feature type="transmembrane region" description="Helical" evidence="16">
    <location>
        <begin position="50"/>
        <end position="75"/>
    </location>
</feature>
<dbReference type="GO" id="GO:0003954">
    <property type="term" value="F:NADH dehydrogenase activity"/>
    <property type="evidence" value="ECO:0007669"/>
    <property type="project" value="TreeGrafter"/>
</dbReference>
<comment type="similarity">
    <text evidence="2 16">Belongs to the complex I subunit 4 family.</text>
</comment>
<feature type="transmembrane region" description="Helical" evidence="16">
    <location>
        <begin position="293"/>
        <end position="318"/>
    </location>
</feature>
<feature type="domain" description="NADH:quinone oxidoreductase/Mrp antiporter transmembrane" evidence="17">
    <location>
        <begin position="65"/>
        <end position="335"/>
    </location>
</feature>
<evidence type="ECO:0000256" key="8">
    <source>
        <dbReference type="ARBA" id="ARBA00022967"/>
    </source>
</evidence>
<feature type="transmembrane region" description="Helical" evidence="16">
    <location>
        <begin position="330"/>
        <end position="357"/>
    </location>
</feature>
<evidence type="ECO:0000256" key="12">
    <source>
        <dbReference type="ARBA" id="ARBA00023075"/>
    </source>
</evidence>
<name>A0A346Q033_9PLAT</name>
<evidence type="ECO:0000256" key="5">
    <source>
        <dbReference type="ARBA" id="ARBA00022448"/>
    </source>
</evidence>
<evidence type="ECO:0000256" key="4">
    <source>
        <dbReference type="ARBA" id="ARBA00021006"/>
    </source>
</evidence>
<reference evidence="18" key="1">
    <citation type="submission" date="2018-05" db="EMBL/GenBank/DDBJ databases">
        <authorList>
            <person name="Lanie J.A."/>
            <person name="Ng W.-L."/>
            <person name="Kazmierczak K.M."/>
            <person name="Andrzejewski T.M."/>
            <person name="Davidsen T.M."/>
            <person name="Wayne K.J."/>
            <person name="Tettelin H."/>
            <person name="Glass J.I."/>
            <person name="Rusch D."/>
            <person name="Podicherti R."/>
            <person name="Tsui H.-C.T."/>
            <person name="Winkler M.E."/>
        </authorList>
    </citation>
    <scope>NUCLEOTIDE SEQUENCE</scope>
</reference>
<dbReference type="Pfam" id="PF00361">
    <property type="entry name" value="Proton_antipo_M"/>
    <property type="match status" value="1"/>
</dbReference>
<evidence type="ECO:0000256" key="15">
    <source>
        <dbReference type="ARBA" id="ARBA00049551"/>
    </source>
</evidence>
<feature type="transmembrane region" description="Helical" evidence="16">
    <location>
        <begin position="369"/>
        <end position="390"/>
    </location>
</feature>
<feature type="transmembrane region" description="Helical" evidence="16">
    <location>
        <begin position="20"/>
        <end position="38"/>
    </location>
</feature>
<dbReference type="InterPro" id="IPR003918">
    <property type="entry name" value="NADH_UbQ_OxRdtase"/>
</dbReference>
<keyword evidence="12 16" id="KW-0830">Ubiquinone</keyword>